<dbReference type="GO" id="GO:0004056">
    <property type="term" value="F:argininosuccinate lyase activity"/>
    <property type="evidence" value="ECO:0007669"/>
    <property type="project" value="UniProtKB-UniRule"/>
</dbReference>
<evidence type="ECO:0000259" key="7">
    <source>
        <dbReference type="Pfam" id="PF00206"/>
    </source>
</evidence>
<feature type="domain" description="Fumarate lyase N-terminal" evidence="7">
    <location>
        <begin position="89"/>
        <end position="300"/>
    </location>
</feature>
<evidence type="ECO:0000313" key="10">
    <source>
        <dbReference type="Proteomes" id="UP000184452"/>
    </source>
</evidence>
<dbReference type="InterPro" id="IPR020557">
    <property type="entry name" value="Fumarate_lyase_CS"/>
</dbReference>
<dbReference type="CDD" id="cd01359">
    <property type="entry name" value="Argininosuccinate_lyase"/>
    <property type="match status" value="1"/>
</dbReference>
<evidence type="ECO:0000256" key="6">
    <source>
        <dbReference type="NCBIfam" id="TIGR00838"/>
    </source>
</evidence>
<dbReference type="EMBL" id="FQZK01000011">
    <property type="protein sequence ID" value="SHJ91413.1"/>
    <property type="molecule type" value="Genomic_DNA"/>
</dbReference>
<dbReference type="OrthoDB" id="4899737at2"/>
<keyword evidence="4" id="KW-0028">Amino-acid biosynthesis</keyword>
<dbReference type="STRING" id="758803.SAMN05421803_11188"/>
<dbReference type="PRINTS" id="PR00149">
    <property type="entry name" value="FUMRATELYASE"/>
</dbReference>
<dbReference type="Pfam" id="PF00206">
    <property type="entry name" value="Lyase_1"/>
    <property type="match status" value="1"/>
</dbReference>
<dbReference type="Pfam" id="PF14698">
    <property type="entry name" value="ASL_C2"/>
    <property type="match status" value="1"/>
</dbReference>
<dbReference type="Proteomes" id="UP000184452">
    <property type="component" value="Unassembled WGS sequence"/>
</dbReference>
<gene>
    <name evidence="9" type="ORF">SAMN05421803_11188</name>
</gene>
<dbReference type="PROSITE" id="PS00163">
    <property type="entry name" value="FUMARATE_LYASES"/>
    <property type="match status" value="1"/>
</dbReference>
<evidence type="ECO:0000313" key="9">
    <source>
        <dbReference type="EMBL" id="SHJ91413.1"/>
    </source>
</evidence>
<comment type="pathway">
    <text evidence="1">Amino-acid biosynthesis; L-arginine biosynthesis; L-arginine from L-ornithine and carbamoyl phosphate: step 3/3.</text>
</comment>
<organism evidence="9 10">
    <name type="scientific">Nocardiopsis flavescens</name>
    <dbReference type="NCBI Taxonomy" id="758803"/>
    <lineage>
        <taxon>Bacteria</taxon>
        <taxon>Bacillati</taxon>
        <taxon>Actinomycetota</taxon>
        <taxon>Actinomycetes</taxon>
        <taxon>Streptosporangiales</taxon>
        <taxon>Nocardiopsidaceae</taxon>
        <taxon>Nocardiopsis</taxon>
    </lineage>
</organism>
<evidence type="ECO:0000259" key="8">
    <source>
        <dbReference type="Pfam" id="PF14698"/>
    </source>
</evidence>
<feature type="domain" description="Argininosuccinate lyase C-terminal" evidence="8">
    <location>
        <begin position="364"/>
        <end position="409"/>
    </location>
</feature>
<dbReference type="InterPro" id="IPR029419">
    <property type="entry name" value="Arg_succ_lyase_C"/>
</dbReference>
<evidence type="ECO:0000256" key="3">
    <source>
        <dbReference type="ARBA" id="ARBA00022571"/>
    </source>
</evidence>
<evidence type="ECO:0000256" key="5">
    <source>
        <dbReference type="ARBA" id="ARBA00023239"/>
    </source>
</evidence>
<evidence type="ECO:0000256" key="4">
    <source>
        <dbReference type="ARBA" id="ARBA00022605"/>
    </source>
</evidence>
<dbReference type="SUPFAM" id="SSF48557">
    <property type="entry name" value="L-aspartase-like"/>
    <property type="match status" value="1"/>
</dbReference>
<evidence type="ECO:0000256" key="1">
    <source>
        <dbReference type="ARBA" id="ARBA00004941"/>
    </source>
</evidence>
<dbReference type="InterPro" id="IPR000362">
    <property type="entry name" value="Fumarate_lyase_fam"/>
</dbReference>
<dbReference type="NCBIfam" id="TIGR00838">
    <property type="entry name" value="argH"/>
    <property type="match status" value="1"/>
</dbReference>
<sequence length="486" mass="50488">MSGTGRLTRGLRAGTRKMLFENGADVRGDLLLISEVDLAHLVMLERTGLVGRAPAAALADRIGAMRADGFADLLDAPRPRGLYLAYEEHLIRVLGPEVGGALHTGRSRNDLNATTTAMRLRSRCAALLSQALRLNAVLLGRARAHADVVMPVHTHFQPAVPITYGHYLLGIAEALGRDIDALAEAARGLDRCPLGAGAVGGTDLPIDPALTAGLLGFDRPVRHSIDAVASRDTVLRVLGAAASLAITLSRLGTDLQVWSSGEFGFVHMPDHLVGGSSAMPQKRNAFLLEHLKAKAGAVIGAWTATASTLSSTPFTNSIEVGTEAVAVSRPGLEATADAIRLAQVLVLGAAPVPGRMARVADEGFTTATAVANHLVREGTAFRAAHHAVGSAVRETLDRGGLLLERVTVDGVEHPVPAHLSAPAAAVAATSYGGGPGALSRVLDAARAELRDRAREHTRAADRLAAARTRLDGALRALGAPAPPVPA</sequence>
<dbReference type="PANTHER" id="PTHR43814">
    <property type="entry name" value="ARGININOSUCCINATE LYASE"/>
    <property type="match status" value="1"/>
</dbReference>
<evidence type="ECO:0000256" key="2">
    <source>
        <dbReference type="ARBA" id="ARBA00012338"/>
    </source>
</evidence>
<dbReference type="PANTHER" id="PTHR43814:SF1">
    <property type="entry name" value="ARGININOSUCCINATE LYASE"/>
    <property type="match status" value="1"/>
</dbReference>
<dbReference type="AlphaFoldDB" id="A0A1M6N6W4"/>
<keyword evidence="5 9" id="KW-0456">Lyase</keyword>
<dbReference type="InterPro" id="IPR009049">
    <property type="entry name" value="Argininosuccinate_lyase"/>
</dbReference>
<dbReference type="PRINTS" id="PR00145">
    <property type="entry name" value="ARGSUCLYASE"/>
</dbReference>
<dbReference type="EC" id="4.3.2.1" evidence="2 6"/>
<dbReference type="GO" id="GO:0005829">
    <property type="term" value="C:cytosol"/>
    <property type="evidence" value="ECO:0007669"/>
    <property type="project" value="TreeGrafter"/>
</dbReference>
<dbReference type="InterPro" id="IPR024083">
    <property type="entry name" value="Fumarase/histidase_N"/>
</dbReference>
<dbReference type="Gene3D" id="1.10.40.30">
    <property type="entry name" value="Fumarase/aspartase (C-terminal domain)"/>
    <property type="match status" value="1"/>
</dbReference>
<protein>
    <recommendedName>
        <fullName evidence="2 6">Argininosuccinate lyase</fullName>
        <ecNumber evidence="2 6">4.3.2.1</ecNumber>
    </recommendedName>
</protein>
<accession>A0A1M6N6W4</accession>
<keyword evidence="10" id="KW-1185">Reference proteome</keyword>
<dbReference type="InterPro" id="IPR008948">
    <property type="entry name" value="L-Aspartase-like"/>
</dbReference>
<dbReference type="UniPathway" id="UPA00068">
    <property type="reaction ID" value="UER00114"/>
</dbReference>
<dbReference type="Gene3D" id="1.20.200.10">
    <property type="entry name" value="Fumarase/aspartase (Central domain)"/>
    <property type="match status" value="1"/>
</dbReference>
<dbReference type="InterPro" id="IPR022761">
    <property type="entry name" value="Fumarate_lyase_N"/>
</dbReference>
<reference evidence="9 10" key="1">
    <citation type="submission" date="2016-11" db="EMBL/GenBank/DDBJ databases">
        <authorList>
            <person name="Jaros S."/>
            <person name="Januszkiewicz K."/>
            <person name="Wedrychowicz H."/>
        </authorList>
    </citation>
    <scope>NUCLEOTIDE SEQUENCE [LARGE SCALE GENOMIC DNA]</scope>
    <source>
        <strain evidence="9 10">CGMCC 4.5723</strain>
    </source>
</reference>
<dbReference type="Gene3D" id="1.10.275.10">
    <property type="entry name" value="Fumarase/aspartase (N-terminal domain)"/>
    <property type="match status" value="1"/>
</dbReference>
<dbReference type="RefSeq" id="WP_084737473.1">
    <property type="nucleotide sequence ID" value="NZ_FQZK01000011.1"/>
</dbReference>
<keyword evidence="3" id="KW-0055">Arginine biosynthesis</keyword>
<dbReference type="GO" id="GO:0042450">
    <property type="term" value="P:L-arginine biosynthetic process via ornithine"/>
    <property type="evidence" value="ECO:0007669"/>
    <property type="project" value="UniProtKB-UniRule"/>
</dbReference>
<proteinExistence type="predicted"/>
<name>A0A1M6N6W4_9ACTN</name>